<evidence type="ECO:0000313" key="3">
    <source>
        <dbReference type="Proteomes" id="UP000743370"/>
    </source>
</evidence>
<protein>
    <recommendedName>
        <fullName evidence="4">Secreted protein</fullName>
    </recommendedName>
</protein>
<gene>
    <name evidence="2" type="ORF">HKW66_Vig0201470</name>
</gene>
<feature type="signal peptide" evidence="1">
    <location>
        <begin position="1"/>
        <end position="27"/>
    </location>
</feature>
<feature type="chain" id="PRO_5035906101" description="Secreted protein" evidence="1">
    <location>
        <begin position="28"/>
        <end position="91"/>
    </location>
</feature>
<sequence>MREASRRGSLLLLLLLQSSRDPVVVVAALVIEGIYRVSCCTDRRGRNNSSATQSHGLEGAQGDIAFPRLALVLAQLSPFIRHYVHKTASWF</sequence>
<evidence type="ECO:0000313" key="2">
    <source>
        <dbReference type="EMBL" id="KAG2380775.1"/>
    </source>
</evidence>
<reference evidence="2 3" key="1">
    <citation type="submission" date="2020-05" db="EMBL/GenBank/DDBJ databases">
        <title>Vigna angularis (adzuki bean) Var. LongXiaoDou No. 4 denovo assembly.</title>
        <authorList>
            <person name="Xiang H."/>
        </authorList>
    </citation>
    <scope>NUCLEOTIDE SEQUENCE [LARGE SCALE GENOMIC DNA]</scope>
    <source>
        <tissue evidence="2">Leaf</tissue>
    </source>
</reference>
<name>A0A8T0JR88_PHAAN</name>
<dbReference type="Proteomes" id="UP000743370">
    <property type="component" value="Unassembled WGS sequence"/>
</dbReference>
<comment type="caution">
    <text evidence="2">The sequence shown here is derived from an EMBL/GenBank/DDBJ whole genome shotgun (WGS) entry which is preliminary data.</text>
</comment>
<evidence type="ECO:0008006" key="4">
    <source>
        <dbReference type="Google" id="ProtNLM"/>
    </source>
</evidence>
<evidence type="ECO:0000256" key="1">
    <source>
        <dbReference type="SAM" id="SignalP"/>
    </source>
</evidence>
<accession>A0A8T0JR88</accession>
<dbReference type="AlphaFoldDB" id="A0A8T0JR88"/>
<dbReference type="EMBL" id="JABFOF010000009">
    <property type="protein sequence ID" value="KAG2380775.1"/>
    <property type="molecule type" value="Genomic_DNA"/>
</dbReference>
<organism evidence="2 3">
    <name type="scientific">Phaseolus angularis</name>
    <name type="common">Azuki bean</name>
    <name type="synonym">Vigna angularis</name>
    <dbReference type="NCBI Taxonomy" id="3914"/>
    <lineage>
        <taxon>Eukaryota</taxon>
        <taxon>Viridiplantae</taxon>
        <taxon>Streptophyta</taxon>
        <taxon>Embryophyta</taxon>
        <taxon>Tracheophyta</taxon>
        <taxon>Spermatophyta</taxon>
        <taxon>Magnoliopsida</taxon>
        <taxon>eudicotyledons</taxon>
        <taxon>Gunneridae</taxon>
        <taxon>Pentapetalae</taxon>
        <taxon>rosids</taxon>
        <taxon>fabids</taxon>
        <taxon>Fabales</taxon>
        <taxon>Fabaceae</taxon>
        <taxon>Papilionoideae</taxon>
        <taxon>50 kb inversion clade</taxon>
        <taxon>NPAAA clade</taxon>
        <taxon>indigoferoid/millettioid clade</taxon>
        <taxon>Phaseoleae</taxon>
        <taxon>Vigna</taxon>
    </lineage>
</organism>
<proteinExistence type="predicted"/>
<keyword evidence="1" id="KW-0732">Signal</keyword>